<dbReference type="InterPro" id="IPR050232">
    <property type="entry name" value="FBL13/AtMIF1-like"/>
</dbReference>
<dbReference type="Proteomes" id="UP001153076">
    <property type="component" value="Unassembled WGS sequence"/>
</dbReference>
<evidence type="ECO:0000313" key="2">
    <source>
        <dbReference type="EMBL" id="KAJ8419806.1"/>
    </source>
</evidence>
<reference evidence="2" key="1">
    <citation type="submission" date="2022-04" db="EMBL/GenBank/DDBJ databases">
        <title>Carnegiea gigantea Genome sequencing and assembly v2.</title>
        <authorList>
            <person name="Copetti D."/>
            <person name="Sanderson M.J."/>
            <person name="Burquez A."/>
            <person name="Wojciechowski M.F."/>
        </authorList>
    </citation>
    <scope>NUCLEOTIDE SEQUENCE</scope>
    <source>
        <strain evidence="2">SGP5-SGP5p</strain>
        <tissue evidence="2">Aerial part</tissue>
    </source>
</reference>
<dbReference type="PANTHER" id="PTHR31900">
    <property type="entry name" value="F-BOX/RNI SUPERFAMILY PROTEIN-RELATED"/>
    <property type="match status" value="1"/>
</dbReference>
<dbReference type="OrthoDB" id="594804at2759"/>
<dbReference type="Pfam" id="PF00646">
    <property type="entry name" value="F-box"/>
    <property type="match status" value="1"/>
</dbReference>
<evidence type="ECO:0000313" key="3">
    <source>
        <dbReference type="Proteomes" id="UP001153076"/>
    </source>
</evidence>
<dbReference type="EMBL" id="JAKOGI010004394">
    <property type="protein sequence ID" value="KAJ8419806.1"/>
    <property type="molecule type" value="Genomic_DNA"/>
</dbReference>
<dbReference type="InterPro" id="IPR001810">
    <property type="entry name" value="F-box_dom"/>
</dbReference>
<dbReference type="Gene3D" id="1.20.1280.50">
    <property type="match status" value="1"/>
</dbReference>
<dbReference type="SUPFAM" id="SSF52058">
    <property type="entry name" value="L domain-like"/>
    <property type="match status" value="1"/>
</dbReference>
<dbReference type="Pfam" id="PF24758">
    <property type="entry name" value="LRR_At5g56370"/>
    <property type="match status" value="1"/>
</dbReference>
<gene>
    <name evidence="2" type="ORF">Cgig2_005809</name>
</gene>
<feature type="domain" description="F-box" evidence="1">
    <location>
        <begin position="21"/>
        <end position="73"/>
    </location>
</feature>
<organism evidence="2 3">
    <name type="scientific">Carnegiea gigantea</name>
    <dbReference type="NCBI Taxonomy" id="171969"/>
    <lineage>
        <taxon>Eukaryota</taxon>
        <taxon>Viridiplantae</taxon>
        <taxon>Streptophyta</taxon>
        <taxon>Embryophyta</taxon>
        <taxon>Tracheophyta</taxon>
        <taxon>Spermatophyta</taxon>
        <taxon>Magnoliopsida</taxon>
        <taxon>eudicotyledons</taxon>
        <taxon>Gunneridae</taxon>
        <taxon>Pentapetalae</taxon>
        <taxon>Caryophyllales</taxon>
        <taxon>Cactineae</taxon>
        <taxon>Cactaceae</taxon>
        <taxon>Cactoideae</taxon>
        <taxon>Echinocereeae</taxon>
        <taxon>Carnegiea</taxon>
    </lineage>
</organism>
<comment type="caution">
    <text evidence="2">The sequence shown here is derived from an EMBL/GenBank/DDBJ whole genome shotgun (WGS) entry which is preliminary data.</text>
</comment>
<name>A0A9Q1GIH7_9CARY</name>
<dbReference type="SMART" id="SM00256">
    <property type="entry name" value="FBOX"/>
    <property type="match status" value="1"/>
</dbReference>
<proteinExistence type="predicted"/>
<dbReference type="InterPro" id="IPR055411">
    <property type="entry name" value="LRR_FXL15/At3g58940/PEG3-like"/>
</dbReference>
<keyword evidence="3" id="KW-1185">Reference proteome</keyword>
<dbReference type="AlphaFoldDB" id="A0A9Q1GIH7"/>
<dbReference type="SUPFAM" id="SSF81383">
    <property type="entry name" value="F-box domain"/>
    <property type="match status" value="1"/>
</dbReference>
<dbReference type="PANTHER" id="PTHR31900:SF32">
    <property type="entry name" value="F-BOX_RNI_FBD-LIKE DOMAIN PROTEIN"/>
    <property type="match status" value="1"/>
</dbReference>
<evidence type="ECO:0000259" key="1">
    <source>
        <dbReference type="PROSITE" id="PS50181"/>
    </source>
</evidence>
<accession>A0A9Q1GIH7</accession>
<dbReference type="InterPro" id="IPR032675">
    <property type="entry name" value="LRR_dom_sf"/>
</dbReference>
<protein>
    <recommendedName>
        <fullName evidence="1">F-box domain-containing protein</fullName>
    </recommendedName>
</protein>
<dbReference type="InterPro" id="IPR036047">
    <property type="entry name" value="F-box-like_dom_sf"/>
</dbReference>
<sequence length="511" mass="59942">MDCHVSTSKHQRTSFGGMNQLDHINKLPDEVLVLILDKLPMEAALHTSLVSKRWKDLWKSKSRIDLGYSWIQKTHKSVLPSLFEILQSHQEPRIQSISVSLRHDPSMFFEVGLLMAYAGWKDVEEIYLDMNDREDNRKRWTRRYPFVFIPQHEIGPCFSLRKLSMKFLQLETLPPLRFMALRELFLEHVMLFHDSVEKITTNCPSLDVLSLCNCNPTIDLKIIVASGSSLVHLIIKEELTEVRSKTELFIRAANVKTVEFGLALPRKEYHLEATLQCAELTFRLNQMHHSRQALRVTSSGLRGNFSNNFLGILNDFRAGKVLTLSSWCIQVLSMEVVKFEPPQHFEVTHLTLETGLKRWEIPGISYMLLACYKLENLVIVMGDHTRLKFEYMEGYRYRGAADVVYPRALQDLTVVEFRNFGGVYQTWEDGSFDVDRFFAGYRYAGLLLWNLRTYAKNLRKMVFITKRKRYETDQFHSFGKLSYHRRLYPQFYRVPYLFIYKFDWNPEACPS</sequence>
<dbReference type="PROSITE" id="PS50181">
    <property type="entry name" value="FBOX"/>
    <property type="match status" value="1"/>
</dbReference>
<dbReference type="Gene3D" id="3.80.10.10">
    <property type="entry name" value="Ribonuclease Inhibitor"/>
    <property type="match status" value="1"/>
</dbReference>